<comment type="caution">
    <text evidence="7">The sequence shown here is derived from an EMBL/GenBank/DDBJ whole genome shotgun (WGS) entry which is preliminary data.</text>
</comment>
<feature type="region of interest" description="Disordered" evidence="4">
    <location>
        <begin position="886"/>
        <end position="951"/>
    </location>
</feature>
<name>K0KHE2_WICCF</name>
<dbReference type="SUPFAM" id="SSF48371">
    <property type="entry name" value="ARM repeat"/>
    <property type="match status" value="1"/>
</dbReference>
<evidence type="ECO:0000259" key="6">
    <source>
        <dbReference type="PROSITE" id="PS50303"/>
    </source>
</evidence>
<feature type="region of interest" description="Disordered" evidence="4">
    <location>
        <begin position="1"/>
        <end position="65"/>
    </location>
</feature>
<evidence type="ECO:0000256" key="3">
    <source>
        <dbReference type="PROSITE-ProRule" id="PRU00317"/>
    </source>
</evidence>
<dbReference type="InterPro" id="IPR052645">
    <property type="entry name" value="Pumilio_domain_protein"/>
</dbReference>
<keyword evidence="2" id="KW-0694">RNA-binding</keyword>
<feature type="compositionally biased region" description="Low complexity" evidence="4">
    <location>
        <begin position="75"/>
        <end position="90"/>
    </location>
</feature>
<proteinExistence type="predicted"/>
<dbReference type="Pfam" id="PF00806">
    <property type="entry name" value="PUF"/>
    <property type="match status" value="3"/>
</dbReference>
<dbReference type="GO" id="GO:0003729">
    <property type="term" value="F:mRNA binding"/>
    <property type="evidence" value="ECO:0007669"/>
    <property type="project" value="UniProtKB-ARBA"/>
</dbReference>
<feature type="repeat" description="Pumilio" evidence="3">
    <location>
        <begin position="587"/>
        <end position="622"/>
    </location>
</feature>
<dbReference type="InterPro" id="IPR011989">
    <property type="entry name" value="ARM-like"/>
</dbReference>
<organism evidence="7 8">
    <name type="scientific">Wickerhamomyces ciferrii (strain ATCC 14091 / BCRC 22168 / CBS 111 / JCM 3599 / NBRC 0793 / NRRL Y-1031 F-60-10)</name>
    <name type="common">Yeast</name>
    <name type="synonym">Pichia ciferrii</name>
    <dbReference type="NCBI Taxonomy" id="1206466"/>
    <lineage>
        <taxon>Eukaryota</taxon>
        <taxon>Fungi</taxon>
        <taxon>Dikarya</taxon>
        <taxon>Ascomycota</taxon>
        <taxon>Saccharomycotina</taxon>
        <taxon>Saccharomycetes</taxon>
        <taxon>Phaffomycetales</taxon>
        <taxon>Wickerhamomycetaceae</taxon>
        <taxon>Wickerhamomyces</taxon>
    </lineage>
</organism>
<dbReference type="SUPFAM" id="SSF54928">
    <property type="entry name" value="RNA-binding domain, RBD"/>
    <property type="match status" value="1"/>
</dbReference>
<feature type="compositionally biased region" description="Polar residues" evidence="4">
    <location>
        <begin position="29"/>
        <end position="62"/>
    </location>
</feature>
<feature type="compositionally biased region" description="Low complexity" evidence="4">
    <location>
        <begin position="248"/>
        <end position="281"/>
    </location>
</feature>
<evidence type="ECO:0000259" key="5">
    <source>
        <dbReference type="PROSITE" id="PS50102"/>
    </source>
</evidence>
<dbReference type="InterPro" id="IPR000504">
    <property type="entry name" value="RRM_dom"/>
</dbReference>
<dbReference type="InterPro" id="IPR016024">
    <property type="entry name" value="ARM-type_fold"/>
</dbReference>
<dbReference type="FunFam" id="1.25.10.10:FF:000167">
    <property type="entry name" value="RNA binding protein Jsn1"/>
    <property type="match status" value="1"/>
</dbReference>
<dbReference type="Gene3D" id="1.25.10.10">
    <property type="entry name" value="Leucine-rich Repeat Variant"/>
    <property type="match status" value="1"/>
</dbReference>
<feature type="compositionally biased region" description="Low complexity" evidence="4">
    <location>
        <begin position="449"/>
        <end position="480"/>
    </location>
</feature>
<evidence type="ECO:0000313" key="8">
    <source>
        <dbReference type="Proteomes" id="UP000009328"/>
    </source>
</evidence>
<feature type="domain" description="PUM-HD" evidence="6">
    <location>
        <begin position="525"/>
        <end position="889"/>
    </location>
</feature>
<dbReference type="Pfam" id="PF00076">
    <property type="entry name" value="RRM_1"/>
    <property type="match status" value="1"/>
</dbReference>
<dbReference type="eggNOG" id="KOG4574">
    <property type="taxonomic scope" value="Eukaryota"/>
</dbReference>
<reference evidence="7 8" key="1">
    <citation type="journal article" date="2012" name="Eukaryot. Cell">
        <title>Draft genome sequence of Wickerhamomyces ciferrii NRRL Y-1031 F-60-10.</title>
        <authorList>
            <person name="Schneider J."/>
            <person name="Andrea H."/>
            <person name="Blom J."/>
            <person name="Jaenicke S."/>
            <person name="Ruckert C."/>
            <person name="Schorsch C."/>
            <person name="Szczepanowski R."/>
            <person name="Farwick M."/>
            <person name="Goesmann A."/>
            <person name="Puhler A."/>
            <person name="Schaffer S."/>
            <person name="Tauch A."/>
            <person name="Kohler T."/>
            <person name="Brinkrolf K."/>
        </authorList>
    </citation>
    <scope>NUCLEOTIDE SEQUENCE [LARGE SCALE GENOMIC DNA]</scope>
    <source>
        <strain evidence="8">ATCC 14091 / BCRC 22168 / CBS 111 / JCM 3599 / NBRC 0793 / NRRL Y-1031 F-60-10</strain>
    </source>
</reference>
<dbReference type="InterPro" id="IPR035979">
    <property type="entry name" value="RBD_domain_sf"/>
</dbReference>
<dbReference type="SMART" id="SM00025">
    <property type="entry name" value="Pumilio"/>
    <property type="match status" value="6"/>
</dbReference>
<dbReference type="PROSITE" id="PS50302">
    <property type="entry name" value="PUM"/>
    <property type="match status" value="2"/>
</dbReference>
<dbReference type="Gene3D" id="3.30.70.330">
    <property type="match status" value="1"/>
</dbReference>
<feature type="domain" description="RRM" evidence="5">
    <location>
        <begin position="360"/>
        <end position="434"/>
    </location>
</feature>
<evidence type="ECO:0000256" key="2">
    <source>
        <dbReference type="PROSITE-ProRule" id="PRU00176"/>
    </source>
</evidence>
<dbReference type="SMART" id="SM00360">
    <property type="entry name" value="RRM"/>
    <property type="match status" value="1"/>
</dbReference>
<dbReference type="InterPro" id="IPR033133">
    <property type="entry name" value="PUM-HD"/>
</dbReference>
<keyword evidence="1" id="KW-0677">Repeat</keyword>
<evidence type="ECO:0000256" key="4">
    <source>
        <dbReference type="SAM" id="MobiDB-lite"/>
    </source>
</evidence>
<feature type="region of interest" description="Disordered" evidence="4">
    <location>
        <begin position="445"/>
        <end position="480"/>
    </location>
</feature>
<dbReference type="EMBL" id="CAIF01000001">
    <property type="protein sequence ID" value="CCH40593.1"/>
    <property type="molecule type" value="Genomic_DNA"/>
</dbReference>
<dbReference type="STRING" id="1206466.K0KHE2"/>
<dbReference type="HOGENOM" id="CLU_009728_0_0_1"/>
<evidence type="ECO:0000313" key="7">
    <source>
        <dbReference type="EMBL" id="CCH40593.1"/>
    </source>
</evidence>
<dbReference type="InParanoid" id="K0KHE2"/>
<dbReference type="PROSITE" id="PS50303">
    <property type="entry name" value="PUM_HD"/>
    <property type="match status" value="1"/>
</dbReference>
<dbReference type="Proteomes" id="UP000009328">
    <property type="component" value="Unassembled WGS sequence"/>
</dbReference>
<feature type="compositionally biased region" description="Low complexity" evidence="4">
    <location>
        <begin position="934"/>
        <end position="951"/>
    </location>
</feature>
<dbReference type="GO" id="GO:0000288">
    <property type="term" value="P:nuclear-transcribed mRNA catabolic process, deadenylation-dependent decay"/>
    <property type="evidence" value="ECO:0007669"/>
    <property type="project" value="TreeGrafter"/>
</dbReference>
<feature type="region of interest" description="Disordered" evidence="4">
    <location>
        <begin position="71"/>
        <end position="90"/>
    </location>
</feature>
<protein>
    <recommendedName>
        <fullName evidence="9">Pumilio domain-containing protein</fullName>
    </recommendedName>
</protein>
<evidence type="ECO:0000256" key="1">
    <source>
        <dbReference type="ARBA" id="ARBA00022737"/>
    </source>
</evidence>
<dbReference type="InterPro" id="IPR012677">
    <property type="entry name" value="Nucleotide-bd_a/b_plait_sf"/>
</dbReference>
<feature type="compositionally biased region" description="Polar residues" evidence="4">
    <location>
        <begin position="1"/>
        <end position="21"/>
    </location>
</feature>
<feature type="region of interest" description="Disordered" evidence="4">
    <location>
        <begin position="245"/>
        <end position="292"/>
    </location>
</feature>
<dbReference type="PROSITE" id="PS50102">
    <property type="entry name" value="RRM"/>
    <property type="match status" value="1"/>
</dbReference>
<dbReference type="InterPro" id="IPR001313">
    <property type="entry name" value="Pumilio_RNA-bd_rpt"/>
</dbReference>
<feature type="repeat" description="Pumilio" evidence="3">
    <location>
        <begin position="660"/>
        <end position="698"/>
    </location>
</feature>
<sequence length="1049" mass="116489">MNNSNNNQDAQSFLSVPSDSAEQFPLLSPQRSNSPLSIMSDQLNPQPIQQSNTGTSNLGSFRSRTRAGTLPSRFNANSLAPPTSNASSSNSAISPNFNAYDPNSLNIETLSISNSTNGSNFANGTQTGRPRLRSGSLLGLSESNSIWSTDQQPISSATSTNQTAPALSTVNFMSDRSSPTGAINNQSRLSISPTKTQFQNAPVLDDSLNRVDVNRARAYSTNNALINDSSTDFYLQNFLTLDEEKSYQSPNQQTQQNNQIIQDPQQQIQQQQILPQQQQHQGFGNRPRAQTYQNGADASLPIQYNFASNSIFETPEYEKSQSHIAQHSFLKDQPLLLDDIDPRFLNCTSTYQDPSLGPTNTLFLSNLPPQAVSPLSLANLLIKFGKLSSVRILKGNENAIVEFENIDSAMQAKAQLNHQELMPGFACLVGFAKLLPATQIQPTVGLNDGSPGSLSSQPSQEFNLQQQQPNQQSQNQSQQSFVPQILVQQEDHAYSAPVTINEEPQTLEHMVKDLYQAVKKLGIAENSGTIQSIVNRSLDYEGFSNDFGPLPEPLPIREYDAPKLRETRKLIDSNSLTQFDIEELSIAMLDELPELSSDYLGNTIVQKLFEFSSESIKCIMLKEVAPFLAQMGIHKNGTWSAQKMITVADTPIQKRIVAESLKPYCVPLLNDQFGNYVIQCSLKFGSPWNDFIFEVILARFWEIAQNRFGARAVRACLESHEATVEQTALISAAIILHAEHLAINQNAALLITWFLDTCTLPNRHVLLAPRLIPHLAQLCTHKLASLTVLKILNHRGENDAKGLILNAIFGVQDGNTQDESSSRPPETLEQILHDNVHGATFIFKVISNPLLESDTRQHVISQVRRVLLELNVSSYQGYKRLMDEVGLSNRGDNNRHNRTHSNGGSNGRKNRQNKSSPQGIYNRRSTPNGGFRNQQLPPSLISPSQPQQYLPQQGFYEDPQQQPIMNDYQNQFYSSQIVPPLPQAQVPFNGFYNGDNLGSFDPQPKQVRAPLQQPSGFEDPFVANPYNNGPNDRNIYQQQPQYGYGAAQF</sequence>
<evidence type="ECO:0008006" key="9">
    <source>
        <dbReference type="Google" id="ProtNLM"/>
    </source>
</evidence>
<dbReference type="FunCoup" id="K0KHE2">
    <property type="interactions" value="87"/>
</dbReference>
<dbReference type="PANTHER" id="PTHR47093">
    <property type="entry name" value="PROTEIN JSN1-RELATED"/>
    <property type="match status" value="1"/>
</dbReference>
<feature type="compositionally biased region" description="Polar residues" evidence="4">
    <location>
        <begin position="913"/>
        <end position="933"/>
    </location>
</feature>
<dbReference type="PANTHER" id="PTHR47093:SF1">
    <property type="entry name" value="PROTEIN JSN1-RELATED"/>
    <property type="match status" value="1"/>
</dbReference>
<dbReference type="AlphaFoldDB" id="K0KHE2"/>
<gene>
    <name evidence="7" type="ORF">BN7_126</name>
</gene>
<accession>K0KHE2</accession>
<keyword evidence="8" id="KW-1185">Reference proteome</keyword>